<keyword evidence="4" id="KW-0032">Aminotransferase</keyword>
<proteinExistence type="predicted"/>
<dbReference type="InterPro" id="IPR015424">
    <property type="entry name" value="PyrdxlP-dep_Trfase"/>
</dbReference>
<dbReference type="InterPro" id="IPR015421">
    <property type="entry name" value="PyrdxlP-dep_Trfase_major"/>
</dbReference>
<dbReference type="Proteomes" id="UP000253720">
    <property type="component" value="Chromosome"/>
</dbReference>
<dbReference type="Gene3D" id="3.90.1150.10">
    <property type="entry name" value="Aspartate Aminotransferase, domain 1"/>
    <property type="match status" value="1"/>
</dbReference>
<evidence type="ECO:0000313" key="5">
    <source>
        <dbReference type="Proteomes" id="UP000253720"/>
    </source>
</evidence>
<keyword evidence="2 4" id="KW-0808">Transferase</keyword>
<dbReference type="KEGG" id="pke:DLD99_00120"/>
<keyword evidence="5" id="KW-1185">Reference proteome</keyword>
<feature type="domain" description="Aminotransferase class I/classII large" evidence="3">
    <location>
        <begin position="160"/>
        <end position="403"/>
    </location>
</feature>
<dbReference type="Gene3D" id="3.40.640.10">
    <property type="entry name" value="Type I PLP-dependent aspartate aminotransferase-like (Major domain)"/>
    <property type="match status" value="1"/>
</dbReference>
<dbReference type="RefSeq" id="WP_114880861.1">
    <property type="nucleotide sequence ID" value="NZ_CP029608.1"/>
</dbReference>
<comment type="cofactor">
    <cofactor evidence="1">
        <name>pyridoxal 5'-phosphate</name>
        <dbReference type="ChEBI" id="CHEBI:597326"/>
    </cofactor>
</comment>
<gene>
    <name evidence="4" type="ORF">DLD99_00120</name>
</gene>
<dbReference type="GO" id="GO:0008483">
    <property type="term" value="F:transaminase activity"/>
    <property type="evidence" value="ECO:0007669"/>
    <property type="project" value="UniProtKB-KW"/>
</dbReference>
<dbReference type="GO" id="GO:0030170">
    <property type="term" value="F:pyridoxal phosphate binding"/>
    <property type="evidence" value="ECO:0007669"/>
    <property type="project" value="InterPro"/>
</dbReference>
<organism evidence="4 5">
    <name type="scientific">Pseudomonas kribbensis</name>
    <dbReference type="NCBI Taxonomy" id="1628086"/>
    <lineage>
        <taxon>Bacteria</taxon>
        <taxon>Pseudomonadati</taxon>
        <taxon>Pseudomonadota</taxon>
        <taxon>Gammaproteobacteria</taxon>
        <taxon>Pseudomonadales</taxon>
        <taxon>Pseudomonadaceae</taxon>
        <taxon>Pseudomonas</taxon>
    </lineage>
</organism>
<evidence type="ECO:0000256" key="2">
    <source>
        <dbReference type="ARBA" id="ARBA00022679"/>
    </source>
</evidence>
<reference evidence="4 5" key="1">
    <citation type="submission" date="2018-05" db="EMBL/GenBank/DDBJ databases">
        <title>Complete genome sequence of Pseudomonas kribbensis 46-2(T).</title>
        <authorList>
            <person name="Jeong H."/>
            <person name="Lee S.-G."/>
            <person name="Rha E."/>
            <person name="Kim H."/>
        </authorList>
    </citation>
    <scope>NUCLEOTIDE SEQUENCE [LARGE SCALE GENOMIC DNA]</scope>
    <source>
        <strain evidence="4 5">46-2</strain>
    </source>
</reference>
<accession>A0A345RI24</accession>
<dbReference type="NCBIfam" id="NF005697">
    <property type="entry name" value="PRK07505.1"/>
    <property type="match status" value="1"/>
</dbReference>
<dbReference type="PANTHER" id="PTHR13693">
    <property type="entry name" value="CLASS II AMINOTRANSFERASE/8-AMINO-7-OXONONANOATE SYNTHASE"/>
    <property type="match status" value="1"/>
</dbReference>
<dbReference type="AlphaFoldDB" id="A0A345RI24"/>
<dbReference type="Pfam" id="PF00155">
    <property type="entry name" value="Aminotran_1_2"/>
    <property type="match status" value="1"/>
</dbReference>
<sequence length="422" mass="45257">MNTFQPTVNWVKNRVRQSRDDQQQLFDAGLNGLKLVKREGKEIELDSGERLTEFLSCSYLGLECDPRLIHGAVSAAEAFGVQFAAARTRVLLPPMRELDEQLSRIFQGHTVTFNSVGSAHLGCLPLLGSGEMPSYPLRRGPCWIVDRAAHASMQVLQGILWQFGPVKRCDCSDLEQVEDACLAAVAAGNSPIILTDSIGSMRGLYPVNRLLQLAERFDGYLYADDAHGTSIHGAAGGGYALAAAEERLRGRLILLSSLSKAFGATGGAITVRTAADAELIRSHASTYTFGGPLSMAGVGAAVVSGNIHLSPELGQLQAALWRNIAVIDGLLGPVLGNHQVESPIRFVRVGAERDAICLAQHLRRRGMAVTTALFPVVAKGEAILRLAVSASHSQRQLESLASAVRSGFDELGIRQGGWANEQ</sequence>
<evidence type="ECO:0000259" key="3">
    <source>
        <dbReference type="Pfam" id="PF00155"/>
    </source>
</evidence>
<name>A0A345RI24_9PSED</name>
<evidence type="ECO:0000313" key="4">
    <source>
        <dbReference type="EMBL" id="AXI58940.1"/>
    </source>
</evidence>
<evidence type="ECO:0000256" key="1">
    <source>
        <dbReference type="ARBA" id="ARBA00001933"/>
    </source>
</evidence>
<dbReference type="SUPFAM" id="SSF53383">
    <property type="entry name" value="PLP-dependent transferases"/>
    <property type="match status" value="1"/>
</dbReference>
<dbReference type="InterPro" id="IPR050087">
    <property type="entry name" value="AON_synthase_class-II"/>
</dbReference>
<dbReference type="InterPro" id="IPR015422">
    <property type="entry name" value="PyrdxlP-dep_Trfase_small"/>
</dbReference>
<dbReference type="EMBL" id="CP029608">
    <property type="protein sequence ID" value="AXI58940.1"/>
    <property type="molecule type" value="Genomic_DNA"/>
</dbReference>
<dbReference type="InterPro" id="IPR004839">
    <property type="entry name" value="Aminotransferase_I/II_large"/>
</dbReference>
<protein>
    <submittedName>
        <fullName evidence="4">Aminotransferase</fullName>
    </submittedName>
</protein>